<dbReference type="SUPFAM" id="SSF47384">
    <property type="entry name" value="Homodimeric domain of signal transducing histidine kinase"/>
    <property type="match status" value="1"/>
</dbReference>
<keyword evidence="7" id="KW-0067">ATP-binding</keyword>
<dbReference type="OrthoDB" id="9806821at2"/>
<dbReference type="NCBIfam" id="TIGR00229">
    <property type="entry name" value="sensory_box"/>
    <property type="match status" value="1"/>
</dbReference>
<feature type="domain" description="PAS" evidence="11">
    <location>
        <begin position="327"/>
        <end position="373"/>
    </location>
</feature>
<dbReference type="Pfam" id="PF00497">
    <property type="entry name" value="SBP_bac_3"/>
    <property type="match status" value="1"/>
</dbReference>
<name>S0G3U4_9BACT</name>
<dbReference type="PANTHER" id="PTHR43065:SF42">
    <property type="entry name" value="TWO-COMPONENT SENSOR PPRA"/>
    <property type="match status" value="1"/>
</dbReference>
<dbReference type="InterPro" id="IPR013767">
    <property type="entry name" value="PAS_fold"/>
</dbReference>
<dbReference type="CDD" id="cd00130">
    <property type="entry name" value="PAS"/>
    <property type="match status" value="1"/>
</dbReference>
<dbReference type="InterPro" id="IPR036890">
    <property type="entry name" value="HATPase_C_sf"/>
</dbReference>
<dbReference type="InterPro" id="IPR000014">
    <property type="entry name" value="PAS"/>
</dbReference>
<dbReference type="EC" id="2.7.13.3" evidence="2"/>
<keyword evidence="3" id="KW-0597">Phosphoprotein</keyword>
<feature type="domain" description="PAC" evidence="12">
    <location>
        <begin position="398"/>
        <end position="453"/>
    </location>
</feature>
<dbReference type="InterPro" id="IPR035965">
    <property type="entry name" value="PAS-like_dom_sf"/>
</dbReference>
<dbReference type="GO" id="GO:0006355">
    <property type="term" value="P:regulation of DNA-templated transcription"/>
    <property type="evidence" value="ECO:0007669"/>
    <property type="project" value="InterPro"/>
</dbReference>
<dbReference type="EMBL" id="APJX01000001">
    <property type="protein sequence ID" value="EMS81590.1"/>
    <property type="molecule type" value="Genomic_DNA"/>
</dbReference>
<dbReference type="Gene3D" id="1.10.287.130">
    <property type="match status" value="1"/>
</dbReference>
<evidence type="ECO:0000313" key="13">
    <source>
        <dbReference type="EMBL" id="EMS81590.1"/>
    </source>
</evidence>
<feature type="domain" description="Histidine kinase" evidence="10">
    <location>
        <begin position="466"/>
        <end position="689"/>
    </location>
</feature>
<accession>S0G3U4</accession>
<dbReference type="SMART" id="SM00091">
    <property type="entry name" value="PAS"/>
    <property type="match status" value="1"/>
</dbReference>
<dbReference type="CDD" id="cd01007">
    <property type="entry name" value="PBP2_BvgS_HisK_like"/>
    <property type="match status" value="1"/>
</dbReference>
<evidence type="ECO:0000259" key="11">
    <source>
        <dbReference type="PROSITE" id="PS50112"/>
    </source>
</evidence>
<dbReference type="Gene3D" id="3.30.565.10">
    <property type="entry name" value="Histidine kinase-like ATPase, C-terminal domain"/>
    <property type="match status" value="1"/>
</dbReference>
<dbReference type="AlphaFoldDB" id="S0G3U4"/>
<dbReference type="SMART" id="SM00387">
    <property type="entry name" value="HATPase_c"/>
    <property type="match status" value="1"/>
</dbReference>
<evidence type="ECO:0000259" key="10">
    <source>
        <dbReference type="PROSITE" id="PS50109"/>
    </source>
</evidence>
<evidence type="ECO:0000256" key="5">
    <source>
        <dbReference type="ARBA" id="ARBA00022741"/>
    </source>
</evidence>
<keyword evidence="8" id="KW-0902">Two-component regulatory system</keyword>
<keyword evidence="14" id="KW-1185">Reference proteome</keyword>
<dbReference type="Gene3D" id="3.30.450.20">
    <property type="entry name" value="PAS domain"/>
    <property type="match status" value="1"/>
</dbReference>
<keyword evidence="4 13" id="KW-0808">Transferase</keyword>
<dbReference type="Pfam" id="PF00989">
    <property type="entry name" value="PAS"/>
    <property type="match status" value="1"/>
</dbReference>
<dbReference type="InterPro" id="IPR004358">
    <property type="entry name" value="Sig_transdc_His_kin-like_C"/>
</dbReference>
<dbReference type="InterPro" id="IPR000700">
    <property type="entry name" value="PAS-assoc_C"/>
</dbReference>
<evidence type="ECO:0000256" key="9">
    <source>
        <dbReference type="SAM" id="Phobius"/>
    </source>
</evidence>
<dbReference type="InterPro" id="IPR003661">
    <property type="entry name" value="HisK_dim/P_dom"/>
</dbReference>
<dbReference type="InterPro" id="IPR001638">
    <property type="entry name" value="Solute-binding_3/MltF_N"/>
</dbReference>
<keyword evidence="9" id="KW-1133">Transmembrane helix</keyword>
<evidence type="ECO:0000256" key="7">
    <source>
        <dbReference type="ARBA" id="ARBA00022840"/>
    </source>
</evidence>
<dbReference type="Pfam" id="PF02518">
    <property type="entry name" value="HATPase_c"/>
    <property type="match status" value="1"/>
</dbReference>
<sequence>MINHVFRIIAVLLIVFPFISCETKNYKDPLTPEERAWLIQHDGKITLAVEAGYAPFAFIDENGESRGLATEYIALLENKLNFKINKIKFNSLNEILDAAKNKEIDIVNAVTRTQNRAQYLLFTKPFIEIPNVIIVRKDQKKSLSVGQMKNMKVSLVKGYAITEYLITNYNDLEIEPVPDDLTALLNVSFSRTDAAIIDLATASYFMEQKGITNLRIAGDTGHDIKLAIASRNDWPVLNRILAKGLSTITDNERELIKNRWFSLGRLSLLESQEFWTIILTAFSVFLVFLGLILVWNRILKREVAQRTSQLKKELIERTTAENEIKKQKRLFETMFNTIPDGVVITNTQREILLANKGMEATFGYLPGDLVGKSTQMLYADTSRYHEAGTSVFNRNAKRSGELYVTRYRNKNGREFSGETFGAKLVDENNNWIGNLGIMRDITEREQSEIRIQQAQKMESVGRLAGGVAHDFNNMLGVILGHTELALLQADEHHELHDDLKEIQKAAKRSADITRQLLAFARKQTISPRQLDLNDTVERMLNMLRRLIGEDIDLVWQPSAHLWPVKMDPSQIDQILANLCVNARDAIGGVGKLTIETGKKSFDEEYCSKHPGFIPGDFVLLAVSDNGCGMDKEVLGNLFEPFFTTKDVGKGTGLGLATIFGIVKQNNGFINVYSEPGQGSTFRIYLPRIFTNDG</sequence>
<evidence type="ECO:0000256" key="6">
    <source>
        <dbReference type="ARBA" id="ARBA00022777"/>
    </source>
</evidence>
<protein>
    <recommendedName>
        <fullName evidence="2">histidine kinase</fullName>
        <ecNumber evidence="2">2.7.13.3</ecNumber>
    </recommendedName>
</protein>
<organism evidence="13 14">
    <name type="scientific">Desulfotignum phosphitoxidans DSM 13687</name>
    <dbReference type="NCBI Taxonomy" id="1286635"/>
    <lineage>
        <taxon>Bacteria</taxon>
        <taxon>Pseudomonadati</taxon>
        <taxon>Thermodesulfobacteriota</taxon>
        <taxon>Desulfobacteria</taxon>
        <taxon>Desulfobacterales</taxon>
        <taxon>Desulfobacteraceae</taxon>
        <taxon>Desulfotignum</taxon>
    </lineage>
</organism>
<evidence type="ECO:0000256" key="4">
    <source>
        <dbReference type="ARBA" id="ARBA00022679"/>
    </source>
</evidence>
<dbReference type="SUPFAM" id="SSF55785">
    <property type="entry name" value="PYP-like sensor domain (PAS domain)"/>
    <property type="match status" value="1"/>
</dbReference>
<dbReference type="SUPFAM" id="SSF55874">
    <property type="entry name" value="ATPase domain of HSP90 chaperone/DNA topoisomerase II/histidine kinase"/>
    <property type="match status" value="1"/>
</dbReference>
<evidence type="ECO:0000256" key="8">
    <source>
        <dbReference type="ARBA" id="ARBA00023012"/>
    </source>
</evidence>
<keyword evidence="5" id="KW-0547">Nucleotide-binding</keyword>
<keyword evidence="6 13" id="KW-0418">Kinase</keyword>
<dbReference type="Gene3D" id="3.40.190.10">
    <property type="entry name" value="Periplasmic binding protein-like II"/>
    <property type="match status" value="2"/>
</dbReference>
<dbReference type="PROSITE" id="PS50109">
    <property type="entry name" value="HIS_KIN"/>
    <property type="match status" value="1"/>
</dbReference>
<dbReference type="CDD" id="cd00082">
    <property type="entry name" value="HisKA"/>
    <property type="match status" value="1"/>
</dbReference>
<gene>
    <name evidence="13" type="ORF">Dpo_1c07310</name>
</gene>
<comment type="caution">
    <text evidence="13">The sequence shown here is derived from an EMBL/GenBank/DDBJ whole genome shotgun (WGS) entry which is preliminary data.</text>
</comment>
<dbReference type="SMART" id="SM00062">
    <property type="entry name" value="PBPb"/>
    <property type="match status" value="1"/>
</dbReference>
<dbReference type="InterPro" id="IPR003594">
    <property type="entry name" value="HATPase_dom"/>
</dbReference>
<dbReference type="PRINTS" id="PR00344">
    <property type="entry name" value="BCTRLSENSOR"/>
</dbReference>
<evidence type="ECO:0000259" key="12">
    <source>
        <dbReference type="PROSITE" id="PS50113"/>
    </source>
</evidence>
<dbReference type="RefSeq" id="WP_006964337.1">
    <property type="nucleotide sequence ID" value="NZ_APJX01000001.1"/>
</dbReference>
<dbReference type="PANTHER" id="PTHR43065">
    <property type="entry name" value="SENSOR HISTIDINE KINASE"/>
    <property type="match status" value="1"/>
</dbReference>
<proteinExistence type="predicted"/>
<dbReference type="Pfam" id="PF00512">
    <property type="entry name" value="HisKA"/>
    <property type="match status" value="1"/>
</dbReference>
<comment type="catalytic activity">
    <reaction evidence="1">
        <text>ATP + protein L-histidine = ADP + protein N-phospho-L-histidine.</text>
        <dbReference type="EC" id="2.7.13.3"/>
    </reaction>
</comment>
<evidence type="ECO:0000256" key="3">
    <source>
        <dbReference type="ARBA" id="ARBA00022553"/>
    </source>
</evidence>
<dbReference type="PATRIC" id="fig|1286635.3.peg.760"/>
<dbReference type="SUPFAM" id="SSF53850">
    <property type="entry name" value="Periplasmic binding protein-like II"/>
    <property type="match status" value="1"/>
</dbReference>
<reference evidence="13 14" key="1">
    <citation type="journal article" date="2013" name="Genome Announc.">
        <title>Draft Genome Sequence of Desulfotignum phosphitoxidans DSM 13687 Strain FiPS-3.</title>
        <authorList>
            <person name="Poehlein A."/>
            <person name="Daniel R."/>
            <person name="Simeonova D.D."/>
        </authorList>
    </citation>
    <scope>NUCLEOTIDE SEQUENCE [LARGE SCALE GENOMIC DNA]</scope>
    <source>
        <strain evidence="13 14">DSM 13687</strain>
    </source>
</reference>
<dbReference type="GO" id="GO:0000155">
    <property type="term" value="F:phosphorelay sensor kinase activity"/>
    <property type="evidence" value="ECO:0007669"/>
    <property type="project" value="InterPro"/>
</dbReference>
<dbReference type="InterPro" id="IPR005467">
    <property type="entry name" value="His_kinase_dom"/>
</dbReference>
<keyword evidence="9" id="KW-0472">Membrane</keyword>
<dbReference type="SMART" id="SM00388">
    <property type="entry name" value="HisKA"/>
    <property type="match status" value="1"/>
</dbReference>
<dbReference type="Proteomes" id="UP000014216">
    <property type="component" value="Unassembled WGS sequence"/>
</dbReference>
<dbReference type="InterPro" id="IPR036097">
    <property type="entry name" value="HisK_dim/P_sf"/>
</dbReference>
<keyword evidence="9" id="KW-0812">Transmembrane</keyword>
<evidence type="ECO:0000313" key="14">
    <source>
        <dbReference type="Proteomes" id="UP000014216"/>
    </source>
</evidence>
<dbReference type="GO" id="GO:0005524">
    <property type="term" value="F:ATP binding"/>
    <property type="evidence" value="ECO:0007669"/>
    <property type="project" value="UniProtKB-KW"/>
</dbReference>
<dbReference type="PROSITE" id="PS50112">
    <property type="entry name" value="PAS"/>
    <property type="match status" value="1"/>
</dbReference>
<feature type="transmembrane region" description="Helical" evidence="9">
    <location>
        <begin position="274"/>
        <end position="296"/>
    </location>
</feature>
<evidence type="ECO:0000256" key="1">
    <source>
        <dbReference type="ARBA" id="ARBA00000085"/>
    </source>
</evidence>
<dbReference type="PROSITE" id="PS50113">
    <property type="entry name" value="PAC"/>
    <property type="match status" value="1"/>
</dbReference>
<evidence type="ECO:0000256" key="2">
    <source>
        <dbReference type="ARBA" id="ARBA00012438"/>
    </source>
</evidence>